<gene>
    <name evidence="1" type="primary">PARPA_12536.1 scaffold 45109</name>
</gene>
<protein>
    <submittedName>
        <fullName evidence="1">Uncharacterized protein</fullName>
    </submittedName>
</protein>
<organism evidence="1 2">
    <name type="scientific">Parasitella parasitica</name>
    <dbReference type="NCBI Taxonomy" id="35722"/>
    <lineage>
        <taxon>Eukaryota</taxon>
        <taxon>Fungi</taxon>
        <taxon>Fungi incertae sedis</taxon>
        <taxon>Mucoromycota</taxon>
        <taxon>Mucoromycotina</taxon>
        <taxon>Mucoromycetes</taxon>
        <taxon>Mucorales</taxon>
        <taxon>Mucorineae</taxon>
        <taxon>Mucoraceae</taxon>
        <taxon>Parasitella</taxon>
    </lineage>
</organism>
<proteinExistence type="predicted"/>
<sequence length="266" mass="30344">MSSSLAALIDVLDAKDMKNKDHYKRAILLSQRIQFKIKKLNDDRTSYNKLVAVNTVKDDVGDNQDNLLSPTETIIAYYDDNHCTGFDSAVELSTFEYTKKSLPPITSPMACSPCSLSPPGFTLTPPPPPPTPSKENRLPTIQHVQKRYNGFLGFLTRTYTLHTIVVSRTLLSPYLYASRDMITGERKAVLKLLVMCSHQHEFQITFPPYSSHPQTNNYTINDASLVLYLMQWIKYQPLLPLLVHAKQIFRDGHKLYVVYNHQLLLQ</sequence>
<dbReference type="AlphaFoldDB" id="A0A0B7NTA8"/>
<dbReference type="OrthoDB" id="2241020at2759"/>
<dbReference type="Proteomes" id="UP000054107">
    <property type="component" value="Unassembled WGS sequence"/>
</dbReference>
<dbReference type="EMBL" id="LN733769">
    <property type="protein sequence ID" value="CEP18234.1"/>
    <property type="molecule type" value="Genomic_DNA"/>
</dbReference>
<name>A0A0B7NTA8_9FUNG</name>
<accession>A0A0B7NTA8</accession>
<keyword evidence="2" id="KW-1185">Reference proteome</keyword>
<reference evidence="1 2" key="1">
    <citation type="submission" date="2014-09" db="EMBL/GenBank/DDBJ databases">
        <authorList>
            <person name="Ellenberger Sabrina"/>
        </authorList>
    </citation>
    <scope>NUCLEOTIDE SEQUENCE [LARGE SCALE GENOMIC DNA]</scope>
    <source>
        <strain evidence="1 2">CBS 412.66</strain>
    </source>
</reference>
<evidence type="ECO:0000313" key="2">
    <source>
        <dbReference type="Proteomes" id="UP000054107"/>
    </source>
</evidence>
<evidence type="ECO:0000313" key="1">
    <source>
        <dbReference type="EMBL" id="CEP18234.1"/>
    </source>
</evidence>